<gene>
    <name evidence="8" type="ORF">M409DRAFT_64267</name>
</gene>
<name>A0A6A6CU12_ZASCE</name>
<proteinExistence type="inferred from homology"/>
<evidence type="ECO:0000256" key="3">
    <source>
        <dbReference type="ARBA" id="ARBA00022827"/>
    </source>
</evidence>
<keyword evidence="5" id="KW-0503">Monooxygenase</keyword>
<keyword evidence="2" id="KW-0285">Flavoprotein</keyword>
<sequence length="403" mass="44026">MTSAAPLHILIAGGGVGGLTAAIALRRAGHRVEIFEQSSFSHETGAAVHLAPNCNGLLRRLGLKAQDIGAVEFLGNDNYSAEGEFLESIFTGHSEETWGHPWHLVHRQALHTALRRIAIGPEGDGEPARLHLGKRIQYAEPDTARLVFEDGFEAQGDLIIGADGVHSRTRKAIPGGDLMPFDSGKSAYRILVPTSKLAANPLTARYVSKPGYEVMWTKGSKKIVMYPCKGGSLMNFVILHPSHESAHDVAGSSGAWQTTGDKERMLQIYKDFAPSVLAFLSMAEEENLKVWNLLDLEKMPAWVNNKLALLGDAAHPFLPYQGQGAAQAIEDGVSLATVLPLGTPKGAIPERLQLYERCRYERAHTIQQNTRITGDGFIEYNFAHDEYEHSKDQLRQHLAAGGK</sequence>
<dbReference type="AlphaFoldDB" id="A0A6A6CU12"/>
<evidence type="ECO:0000313" key="8">
    <source>
        <dbReference type="EMBL" id="KAF2170581.1"/>
    </source>
</evidence>
<evidence type="ECO:0000256" key="1">
    <source>
        <dbReference type="ARBA" id="ARBA00007992"/>
    </source>
</evidence>
<dbReference type="SUPFAM" id="SSF54373">
    <property type="entry name" value="FAD-linked reductases, C-terminal domain"/>
    <property type="match status" value="1"/>
</dbReference>
<keyword evidence="6" id="KW-1133">Transmembrane helix</keyword>
<dbReference type="Gene3D" id="3.50.50.60">
    <property type="entry name" value="FAD/NAD(P)-binding domain"/>
    <property type="match status" value="1"/>
</dbReference>
<dbReference type="EMBL" id="ML993585">
    <property type="protein sequence ID" value="KAF2170581.1"/>
    <property type="molecule type" value="Genomic_DNA"/>
</dbReference>
<organism evidence="8 9">
    <name type="scientific">Zasmidium cellare ATCC 36951</name>
    <dbReference type="NCBI Taxonomy" id="1080233"/>
    <lineage>
        <taxon>Eukaryota</taxon>
        <taxon>Fungi</taxon>
        <taxon>Dikarya</taxon>
        <taxon>Ascomycota</taxon>
        <taxon>Pezizomycotina</taxon>
        <taxon>Dothideomycetes</taxon>
        <taxon>Dothideomycetidae</taxon>
        <taxon>Mycosphaerellales</taxon>
        <taxon>Mycosphaerellaceae</taxon>
        <taxon>Zasmidium</taxon>
    </lineage>
</organism>
<dbReference type="RefSeq" id="XP_033671470.1">
    <property type="nucleotide sequence ID" value="XM_033815994.1"/>
</dbReference>
<protein>
    <recommendedName>
        <fullName evidence="7">FAD-binding domain-containing protein</fullName>
    </recommendedName>
</protein>
<keyword evidence="9" id="KW-1185">Reference proteome</keyword>
<evidence type="ECO:0000256" key="4">
    <source>
        <dbReference type="ARBA" id="ARBA00023002"/>
    </source>
</evidence>
<dbReference type="InterPro" id="IPR036188">
    <property type="entry name" value="FAD/NAD-bd_sf"/>
</dbReference>
<dbReference type="InterPro" id="IPR050493">
    <property type="entry name" value="FAD-dep_Monooxygenase_BioMet"/>
</dbReference>
<dbReference type="PANTHER" id="PTHR13789:SF261">
    <property type="entry name" value="HYDROXYLASE, PUTATIVE (AFU_ORTHOLOGUE AFUA_7G00590)-RELATED"/>
    <property type="match status" value="1"/>
</dbReference>
<dbReference type="PRINTS" id="PR00420">
    <property type="entry name" value="RNGMNOXGNASE"/>
</dbReference>
<reference evidence="8" key="1">
    <citation type="journal article" date="2020" name="Stud. Mycol.">
        <title>101 Dothideomycetes genomes: a test case for predicting lifestyles and emergence of pathogens.</title>
        <authorList>
            <person name="Haridas S."/>
            <person name="Albert R."/>
            <person name="Binder M."/>
            <person name="Bloem J."/>
            <person name="Labutti K."/>
            <person name="Salamov A."/>
            <person name="Andreopoulos B."/>
            <person name="Baker S."/>
            <person name="Barry K."/>
            <person name="Bills G."/>
            <person name="Bluhm B."/>
            <person name="Cannon C."/>
            <person name="Castanera R."/>
            <person name="Culley D."/>
            <person name="Daum C."/>
            <person name="Ezra D."/>
            <person name="Gonzalez J."/>
            <person name="Henrissat B."/>
            <person name="Kuo A."/>
            <person name="Liang C."/>
            <person name="Lipzen A."/>
            <person name="Lutzoni F."/>
            <person name="Magnuson J."/>
            <person name="Mondo S."/>
            <person name="Nolan M."/>
            <person name="Ohm R."/>
            <person name="Pangilinan J."/>
            <person name="Park H.-J."/>
            <person name="Ramirez L."/>
            <person name="Alfaro M."/>
            <person name="Sun H."/>
            <person name="Tritt A."/>
            <person name="Yoshinaga Y."/>
            <person name="Zwiers L.-H."/>
            <person name="Turgeon B."/>
            <person name="Goodwin S."/>
            <person name="Spatafora J."/>
            <person name="Crous P."/>
            <person name="Grigoriev I."/>
        </authorList>
    </citation>
    <scope>NUCLEOTIDE SEQUENCE</scope>
    <source>
        <strain evidence="8">ATCC 36951</strain>
    </source>
</reference>
<dbReference type="SUPFAM" id="SSF51905">
    <property type="entry name" value="FAD/NAD(P)-binding domain"/>
    <property type="match status" value="1"/>
</dbReference>
<evidence type="ECO:0000259" key="7">
    <source>
        <dbReference type="Pfam" id="PF01494"/>
    </source>
</evidence>
<dbReference type="Pfam" id="PF01494">
    <property type="entry name" value="FAD_binding_3"/>
    <property type="match status" value="1"/>
</dbReference>
<dbReference type="GeneID" id="54569266"/>
<evidence type="ECO:0000313" key="9">
    <source>
        <dbReference type="Proteomes" id="UP000799537"/>
    </source>
</evidence>
<accession>A0A6A6CU12</accession>
<dbReference type="GO" id="GO:0004497">
    <property type="term" value="F:monooxygenase activity"/>
    <property type="evidence" value="ECO:0007669"/>
    <property type="project" value="UniProtKB-KW"/>
</dbReference>
<dbReference type="OrthoDB" id="1047367at2759"/>
<keyword evidence="6" id="KW-0472">Membrane</keyword>
<evidence type="ECO:0000256" key="2">
    <source>
        <dbReference type="ARBA" id="ARBA00022630"/>
    </source>
</evidence>
<evidence type="ECO:0000256" key="6">
    <source>
        <dbReference type="SAM" id="Phobius"/>
    </source>
</evidence>
<keyword evidence="4" id="KW-0560">Oxidoreductase</keyword>
<evidence type="ECO:0000256" key="5">
    <source>
        <dbReference type="ARBA" id="ARBA00023033"/>
    </source>
</evidence>
<keyword evidence="6" id="KW-0812">Transmembrane</keyword>
<dbReference type="PANTHER" id="PTHR13789">
    <property type="entry name" value="MONOOXYGENASE"/>
    <property type="match status" value="1"/>
</dbReference>
<dbReference type="InterPro" id="IPR002938">
    <property type="entry name" value="FAD-bd"/>
</dbReference>
<comment type="similarity">
    <text evidence="1">Belongs to the paxM FAD-dependent monooxygenase family.</text>
</comment>
<dbReference type="Proteomes" id="UP000799537">
    <property type="component" value="Unassembled WGS sequence"/>
</dbReference>
<dbReference type="GO" id="GO:0071949">
    <property type="term" value="F:FAD binding"/>
    <property type="evidence" value="ECO:0007669"/>
    <property type="project" value="InterPro"/>
</dbReference>
<feature type="domain" description="FAD-binding" evidence="7">
    <location>
        <begin position="9"/>
        <end position="369"/>
    </location>
</feature>
<keyword evidence="3" id="KW-0274">FAD</keyword>
<feature type="transmembrane region" description="Helical" evidence="6">
    <location>
        <begin position="6"/>
        <end position="25"/>
    </location>
</feature>